<keyword evidence="6" id="KW-0378">Hydrolase</keyword>
<dbReference type="InterPro" id="IPR036397">
    <property type="entry name" value="RNaseH_sf"/>
</dbReference>
<dbReference type="Gene3D" id="1.10.10.200">
    <property type="match status" value="1"/>
</dbReference>
<feature type="non-terminal residue" evidence="11">
    <location>
        <position position="1"/>
    </location>
</feature>
<comment type="caution">
    <text evidence="11">The sequence shown here is derived from an EMBL/GenBank/DDBJ whole genome shotgun (WGS) entry which is preliminary data.</text>
</comment>
<feature type="domain" description="Integrase-type" evidence="9">
    <location>
        <begin position="153"/>
        <end position="194"/>
    </location>
</feature>
<evidence type="ECO:0000256" key="3">
    <source>
        <dbReference type="ARBA" id="ARBA00022722"/>
    </source>
</evidence>
<dbReference type="PANTHER" id="PTHR41694:SF3">
    <property type="entry name" value="RNA-DIRECTED DNA POLYMERASE-RELATED"/>
    <property type="match status" value="1"/>
</dbReference>
<keyword evidence="5" id="KW-0255">Endonuclease</keyword>
<evidence type="ECO:0000256" key="8">
    <source>
        <dbReference type="PROSITE-ProRule" id="PRU00450"/>
    </source>
</evidence>
<feature type="non-terminal residue" evidence="11">
    <location>
        <position position="195"/>
    </location>
</feature>
<name>A0A7L4AG48_9AVES</name>
<keyword evidence="7" id="KW-0695">RNA-directed DNA polymerase</keyword>
<feature type="domain" description="RNase H type-1" evidence="10">
    <location>
        <begin position="13"/>
        <end position="144"/>
    </location>
</feature>
<keyword evidence="12" id="KW-1185">Reference proteome</keyword>
<dbReference type="PROSITE" id="PS50879">
    <property type="entry name" value="RNASE_H_1"/>
    <property type="match status" value="1"/>
</dbReference>
<dbReference type="Pfam" id="PF00075">
    <property type="entry name" value="RNase_H"/>
    <property type="match status" value="1"/>
</dbReference>
<evidence type="ECO:0000256" key="4">
    <source>
        <dbReference type="ARBA" id="ARBA00022723"/>
    </source>
</evidence>
<proteinExistence type="predicted"/>
<sequence length="195" mass="21268">LSILPVTQVVQHPIDGRTIFTDASSKTCRAVIVWQEEGMWHQVTHTEPGRLVQYLEAKAVTLALMRWPTEPLNVVTDSLFVYKLLVASPYALDSTTEVAGMLLNALQLRNAAVFPIHVTSHSNLPGLLTEGNRYADQIAQALTALTLNDSSAPACTRAITLHHLLHCRARGLVRLTGISRSEARDIVAACPHCSG</sequence>
<evidence type="ECO:0000313" key="12">
    <source>
        <dbReference type="Proteomes" id="UP000562238"/>
    </source>
</evidence>
<dbReference type="Proteomes" id="UP000562238">
    <property type="component" value="Unassembled WGS sequence"/>
</dbReference>
<keyword evidence="1" id="KW-0808">Transferase</keyword>
<dbReference type="SUPFAM" id="SSF53098">
    <property type="entry name" value="Ribonuclease H-like"/>
    <property type="match status" value="1"/>
</dbReference>
<dbReference type="EMBL" id="VZZV01001210">
    <property type="protein sequence ID" value="NXW24606.1"/>
    <property type="molecule type" value="Genomic_DNA"/>
</dbReference>
<evidence type="ECO:0000256" key="2">
    <source>
        <dbReference type="ARBA" id="ARBA00022695"/>
    </source>
</evidence>
<evidence type="ECO:0000259" key="9">
    <source>
        <dbReference type="PROSITE" id="PS50876"/>
    </source>
</evidence>
<evidence type="ECO:0000256" key="5">
    <source>
        <dbReference type="ARBA" id="ARBA00022759"/>
    </source>
</evidence>
<keyword evidence="8" id="KW-0863">Zinc-finger</keyword>
<keyword evidence="8" id="KW-0862">Zinc</keyword>
<gene>
    <name evidence="11" type="primary">Hervk_3</name>
    <name evidence="11" type="ORF">CIRPEC_R15597</name>
</gene>
<dbReference type="Pfam" id="PF02022">
    <property type="entry name" value="Integrase_Zn"/>
    <property type="match status" value="1"/>
</dbReference>
<keyword evidence="2" id="KW-0548">Nucleotidyltransferase</keyword>
<dbReference type="AlphaFoldDB" id="A0A7L4AG48"/>
<dbReference type="GO" id="GO:0004523">
    <property type="term" value="F:RNA-DNA hybrid ribonuclease activity"/>
    <property type="evidence" value="ECO:0007669"/>
    <property type="project" value="InterPro"/>
</dbReference>
<accession>A0A7L4AG48</accession>
<organism evidence="11 12">
    <name type="scientific">Circaetus pectoralis</name>
    <name type="common">black-chested snake-eagle</name>
    <dbReference type="NCBI Taxonomy" id="321084"/>
    <lineage>
        <taxon>Eukaryota</taxon>
        <taxon>Metazoa</taxon>
        <taxon>Chordata</taxon>
        <taxon>Craniata</taxon>
        <taxon>Vertebrata</taxon>
        <taxon>Euteleostomi</taxon>
        <taxon>Archelosauria</taxon>
        <taxon>Archosauria</taxon>
        <taxon>Dinosauria</taxon>
        <taxon>Saurischia</taxon>
        <taxon>Theropoda</taxon>
        <taxon>Coelurosauria</taxon>
        <taxon>Aves</taxon>
        <taxon>Neognathae</taxon>
        <taxon>Neoaves</taxon>
        <taxon>Telluraves</taxon>
        <taxon>Accipitrimorphae</taxon>
        <taxon>Accipitriformes</taxon>
        <taxon>Accipitridae</taxon>
        <taxon>Accipitrinae</taxon>
        <taxon>Circaetus</taxon>
    </lineage>
</organism>
<evidence type="ECO:0000256" key="1">
    <source>
        <dbReference type="ARBA" id="ARBA00022679"/>
    </source>
</evidence>
<dbReference type="PANTHER" id="PTHR41694">
    <property type="entry name" value="ENDOGENOUS RETROVIRUS GROUP K MEMBER POL PROTEIN"/>
    <property type="match status" value="1"/>
</dbReference>
<dbReference type="GO" id="GO:0035613">
    <property type="term" value="F:RNA stem-loop binding"/>
    <property type="evidence" value="ECO:0007669"/>
    <property type="project" value="TreeGrafter"/>
</dbReference>
<dbReference type="InterPro" id="IPR002156">
    <property type="entry name" value="RNaseH_domain"/>
</dbReference>
<protein>
    <submittedName>
        <fullName evidence="11">PO113 protein</fullName>
    </submittedName>
</protein>
<dbReference type="PROSITE" id="PS50876">
    <property type="entry name" value="ZF_INTEGRASE"/>
    <property type="match status" value="1"/>
</dbReference>
<dbReference type="InterPro" id="IPR017856">
    <property type="entry name" value="Integrase-like_N"/>
</dbReference>
<keyword evidence="4" id="KW-0479">Metal-binding</keyword>
<evidence type="ECO:0000256" key="6">
    <source>
        <dbReference type="ARBA" id="ARBA00022801"/>
    </source>
</evidence>
<evidence type="ECO:0000256" key="7">
    <source>
        <dbReference type="ARBA" id="ARBA00022918"/>
    </source>
</evidence>
<dbReference type="SUPFAM" id="SSF46919">
    <property type="entry name" value="N-terminal Zn binding domain of HIV integrase"/>
    <property type="match status" value="1"/>
</dbReference>
<dbReference type="InterPro" id="IPR012337">
    <property type="entry name" value="RNaseH-like_sf"/>
</dbReference>
<dbReference type="GO" id="GO:0003964">
    <property type="term" value="F:RNA-directed DNA polymerase activity"/>
    <property type="evidence" value="ECO:0007669"/>
    <property type="project" value="UniProtKB-KW"/>
</dbReference>
<dbReference type="InterPro" id="IPR003308">
    <property type="entry name" value="Integrase_Zn-bd_dom_N"/>
</dbReference>
<reference evidence="11 12" key="1">
    <citation type="submission" date="2019-09" db="EMBL/GenBank/DDBJ databases">
        <title>Bird 10,000 Genomes (B10K) Project - Family phase.</title>
        <authorList>
            <person name="Zhang G."/>
        </authorList>
    </citation>
    <scope>NUCLEOTIDE SEQUENCE [LARGE SCALE GENOMIC DNA]</scope>
    <source>
        <strain evidence="11">B10K-DU-010-60</strain>
        <tissue evidence="11">Muscle</tissue>
    </source>
</reference>
<evidence type="ECO:0000259" key="10">
    <source>
        <dbReference type="PROSITE" id="PS50879"/>
    </source>
</evidence>
<dbReference type="Gene3D" id="3.30.420.10">
    <property type="entry name" value="Ribonuclease H-like superfamily/Ribonuclease H"/>
    <property type="match status" value="1"/>
</dbReference>
<keyword evidence="3" id="KW-0540">Nuclease</keyword>
<evidence type="ECO:0000313" key="11">
    <source>
        <dbReference type="EMBL" id="NXW24606.1"/>
    </source>
</evidence>
<dbReference type="GO" id="GO:0008270">
    <property type="term" value="F:zinc ion binding"/>
    <property type="evidence" value="ECO:0007669"/>
    <property type="project" value="UniProtKB-KW"/>
</dbReference>